<dbReference type="EMBL" id="AP011803">
    <property type="protein sequence ID" value="BAL59553.1"/>
    <property type="molecule type" value="Genomic_DNA"/>
</dbReference>
<dbReference type="InterPro" id="IPR052264">
    <property type="entry name" value="UPF0175_domain"/>
</dbReference>
<dbReference type="Pfam" id="PF03683">
    <property type="entry name" value="UPF0175"/>
    <property type="match status" value="1"/>
</dbReference>
<gene>
    <name evidence="2" type="ORF">HGMM_OP4C189</name>
</gene>
<reference evidence="2" key="2">
    <citation type="journal article" date="2012" name="PLoS ONE">
        <title>A Deeply Branching Thermophilic Bacterium with an Ancient Acetyl-CoA Pathway Dominates a Subsurface Ecosystem.</title>
        <authorList>
            <person name="Takami H."/>
            <person name="Noguchi H."/>
            <person name="Takaki Y."/>
            <person name="Uchiyama I."/>
            <person name="Toyoda A."/>
            <person name="Nishi S."/>
            <person name="Chee G.-J."/>
            <person name="Arai W."/>
            <person name="Nunoura T."/>
            <person name="Itoh T."/>
            <person name="Hattori M."/>
            <person name="Takai K."/>
        </authorList>
    </citation>
    <scope>NUCLEOTIDE SEQUENCE</scope>
</reference>
<protein>
    <submittedName>
        <fullName evidence="2">Hypothetical conserved protein</fullName>
    </submittedName>
</protein>
<dbReference type="PANTHER" id="PTHR37525:SF1">
    <property type="entry name" value="UPF0175 PROTEIN SSL1255"/>
    <property type="match status" value="1"/>
</dbReference>
<sequence length="93" mass="10735">MSTRTLKIPYPTELPQALGETPEEFEREVRFLVAAKLYELGRISSGRAAELAGMERVEFLNQLGRYRISVFNYSLEELEREIQEARARARQSA</sequence>
<reference evidence="2" key="1">
    <citation type="journal article" date="2005" name="Environ. Microbiol.">
        <title>Genetic and functional properties of uncultivated thermophilic crenarchaeotes from a subsurface gold mine as revealed by analysis of genome fragments.</title>
        <authorList>
            <person name="Nunoura T."/>
            <person name="Hirayama H."/>
            <person name="Takami H."/>
            <person name="Oida H."/>
            <person name="Nishi S."/>
            <person name="Shimamura S."/>
            <person name="Suzuki Y."/>
            <person name="Inagaki F."/>
            <person name="Takai K."/>
            <person name="Nealson K.H."/>
            <person name="Horikoshi K."/>
        </authorList>
    </citation>
    <scope>NUCLEOTIDE SEQUENCE</scope>
</reference>
<comment type="similarity">
    <text evidence="1">Belongs to the UPF0175 family.</text>
</comment>
<dbReference type="AlphaFoldDB" id="H5SVC4"/>
<evidence type="ECO:0000256" key="1">
    <source>
        <dbReference type="ARBA" id="ARBA00005651"/>
    </source>
</evidence>
<dbReference type="PANTHER" id="PTHR37525">
    <property type="entry name" value="UPF0175 PROTEIN SSL1255"/>
    <property type="match status" value="1"/>
</dbReference>
<accession>H5SVC4</accession>
<dbReference type="InterPro" id="IPR005368">
    <property type="entry name" value="UPF0175"/>
</dbReference>
<name>H5SVC4_ACEAU</name>
<organism evidence="2">
    <name type="scientific">Acetithermum autotrophicum</name>
    <dbReference type="NCBI Taxonomy" id="1446466"/>
    <lineage>
        <taxon>Bacteria</taxon>
        <taxon>Candidatus Bipolaricaulota</taxon>
        <taxon>Candidatus Acetithermum</taxon>
    </lineage>
</organism>
<evidence type="ECO:0000313" key="2">
    <source>
        <dbReference type="EMBL" id="BAL59553.1"/>
    </source>
</evidence>
<proteinExistence type="inferred from homology"/>